<name>A0A384K200_BOTFB</name>
<feature type="compositionally biased region" description="Polar residues" evidence="1">
    <location>
        <begin position="293"/>
        <end position="302"/>
    </location>
</feature>
<evidence type="ECO:0000256" key="1">
    <source>
        <dbReference type="SAM" id="MobiDB-lite"/>
    </source>
</evidence>
<dbReference type="KEGG" id="bfu:BCIN_13g04890"/>
<feature type="compositionally biased region" description="Polar residues" evidence="1">
    <location>
        <begin position="318"/>
        <end position="346"/>
    </location>
</feature>
<dbReference type="EMBL" id="CP009817">
    <property type="protein sequence ID" value="ATZ56654.1"/>
    <property type="molecule type" value="Genomic_DNA"/>
</dbReference>
<protein>
    <submittedName>
        <fullName evidence="2">Uncharacterized protein</fullName>
    </submittedName>
</protein>
<feature type="compositionally biased region" description="Low complexity" evidence="1">
    <location>
        <begin position="347"/>
        <end position="371"/>
    </location>
</feature>
<dbReference type="AlphaFoldDB" id="A0A384K200"/>
<feature type="region of interest" description="Disordered" evidence="1">
    <location>
        <begin position="289"/>
        <end position="417"/>
    </location>
</feature>
<sequence>MAPSKKGHSPPIPRDLRNISREGLPAFQPPQAQPSNRSLNISSRSSRNLPPIFPNLLPRSTSQGLNPRPVSGTQPQTQTQTQPQNQPQPHTQPQPRHISSRASSRTQSRFQSQSSSRPLLPSLSLSRPRDLVPRPRITSMDSNLTLGPGQGQFQAQLQTQLRPHINSQSQNQNQGFYTNFFPPFTDGYSPATQFQTTTPPTNGYSYQGTHRALNPPQPPTQVHPETRTQNQEFYSNFPYPFPTAHSPFSQFQMNTEPEDRELHRGTHQDLIQAPIQAQNETFTRANKRARLSYSHSNPNSRVNAEGSERRNEHGAANRTRTATGNRNANHITTQNDPQSPNDTSSESPLSTPPDSVSTSPPLFPLRNLPRFGSFRRSQGLGWSPGSRTRALDERRNWNRTENGIGTGDGRIIPHLPSNRSNPIPTPYTELPVFSSNLDIANRPTVAQKRWMYAVRKEGRSNDRSENGGYSRGIEGQMIRLFGGVGDGGVG</sequence>
<reference evidence="2 3" key="2">
    <citation type="journal article" date="2012" name="Eukaryot. Cell">
        <title>Genome update of Botrytis cinerea strains B05.10 and T4.</title>
        <authorList>
            <person name="Staats M."/>
            <person name="van Kan J.A."/>
        </authorList>
    </citation>
    <scope>NUCLEOTIDE SEQUENCE [LARGE SCALE GENOMIC DNA]</scope>
    <source>
        <strain evidence="2 3">B05.10</strain>
    </source>
</reference>
<feature type="compositionally biased region" description="Low complexity" evidence="1">
    <location>
        <begin position="34"/>
        <end position="50"/>
    </location>
</feature>
<reference evidence="2 3" key="3">
    <citation type="journal article" date="2017" name="Mol. Plant Pathol.">
        <title>A gapless genome sequence of the fungus Botrytis cinerea.</title>
        <authorList>
            <person name="Van Kan J.A."/>
            <person name="Stassen J.H."/>
            <person name="Mosbach A."/>
            <person name="Van Der Lee T.A."/>
            <person name="Faino L."/>
            <person name="Farmer A.D."/>
            <person name="Papasotiriou D.G."/>
            <person name="Zhou S."/>
            <person name="Seidl M.F."/>
            <person name="Cottam E."/>
            <person name="Edel D."/>
            <person name="Hahn M."/>
            <person name="Schwartz D.C."/>
            <person name="Dietrich R.A."/>
            <person name="Widdison S."/>
            <person name="Scalliet G."/>
        </authorList>
    </citation>
    <scope>NUCLEOTIDE SEQUENCE [LARGE SCALE GENOMIC DNA]</scope>
    <source>
        <strain evidence="2 3">B05.10</strain>
    </source>
</reference>
<accession>A0A384K200</accession>
<dbReference type="RefSeq" id="XP_001547048.2">
    <property type="nucleotide sequence ID" value="XM_001546998.2"/>
</dbReference>
<reference evidence="2 3" key="1">
    <citation type="journal article" date="2011" name="PLoS Genet.">
        <title>Genomic analysis of the necrotrophic fungal pathogens Sclerotinia sclerotiorum and Botrytis cinerea.</title>
        <authorList>
            <person name="Amselem J."/>
            <person name="Cuomo C.A."/>
            <person name="van Kan J.A."/>
            <person name="Viaud M."/>
            <person name="Benito E.P."/>
            <person name="Couloux A."/>
            <person name="Coutinho P.M."/>
            <person name="de Vries R.P."/>
            <person name="Dyer P.S."/>
            <person name="Fillinger S."/>
            <person name="Fournier E."/>
            <person name="Gout L."/>
            <person name="Hahn M."/>
            <person name="Kohn L."/>
            <person name="Lapalu N."/>
            <person name="Plummer K.M."/>
            <person name="Pradier J.M."/>
            <person name="Quevillon E."/>
            <person name="Sharon A."/>
            <person name="Simon A."/>
            <person name="ten Have A."/>
            <person name="Tudzynski B."/>
            <person name="Tudzynski P."/>
            <person name="Wincker P."/>
            <person name="Andrew M."/>
            <person name="Anthouard V."/>
            <person name="Beever R.E."/>
            <person name="Beffa R."/>
            <person name="Benoit I."/>
            <person name="Bouzid O."/>
            <person name="Brault B."/>
            <person name="Chen Z."/>
            <person name="Choquer M."/>
            <person name="Collemare J."/>
            <person name="Cotton P."/>
            <person name="Danchin E.G."/>
            <person name="Da Silva C."/>
            <person name="Gautier A."/>
            <person name="Giraud C."/>
            <person name="Giraud T."/>
            <person name="Gonzalez C."/>
            <person name="Grossetete S."/>
            <person name="Guldener U."/>
            <person name="Henrissat B."/>
            <person name="Howlett B.J."/>
            <person name="Kodira C."/>
            <person name="Kretschmer M."/>
            <person name="Lappartient A."/>
            <person name="Leroch M."/>
            <person name="Levis C."/>
            <person name="Mauceli E."/>
            <person name="Neuveglise C."/>
            <person name="Oeser B."/>
            <person name="Pearson M."/>
            <person name="Poulain J."/>
            <person name="Poussereau N."/>
            <person name="Quesneville H."/>
            <person name="Rascle C."/>
            <person name="Schumacher J."/>
            <person name="Segurens B."/>
            <person name="Sexton A."/>
            <person name="Silva E."/>
            <person name="Sirven C."/>
            <person name="Soanes D.M."/>
            <person name="Talbot N.J."/>
            <person name="Templeton M."/>
            <person name="Yandava C."/>
            <person name="Yarden O."/>
            <person name="Zeng Q."/>
            <person name="Rollins J.A."/>
            <person name="Lebrun M.H."/>
            <person name="Dickman M."/>
        </authorList>
    </citation>
    <scope>NUCLEOTIDE SEQUENCE [LARGE SCALE GENOMIC DNA]</scope>
    <source>
        <strain evidence="2 3">B05.10</strain>
    </source>
</reference>
<feature type="compositionally biased region" description="Low complexity" evidence="1">
    <location>
        <begin position="73"/>
        <end position="126"/>
    </location>
</feature>
<dbReference type="Proteomes" id="UP000001798">
    <property type="component" value="Chromosome 13"/>
</dbReference>
<dbReference type="GeneID" id="5427519"/>
<feature type="compositionally biased region" description="Basic and acidic residues" evidence="1">
    <location>
        <begin position="389"/>
        <end position="398"/>
    </location>
</feature>
<keyword evidence="3" id="KW-1185">Reference proteome</keyword>
<dbReference type="VEuPathDB" id="FungiDB:Bcin13g04890"/>
<proteinExistence type="predicted"/>
<organism evidence="2 3">
    <name type="scientific">Botryotinia fuckeliana (strain B05.10)</name>
    <name type="common">Noble rot fungus</name>
    <name type="synonym">Botrytis cinerea</name>
    <dbReference type="NCBI Taxonomy" id="332648"/>
    <lineage>
        <taxon>Eukaryota</taxon>
        <taxon>Fungi</taxon>
        <taxon>Dikarya</taxon>
        <taxon>Ascomycota</taxon>
        <taxon>Pezizomycotina</taxon>
        <taxon>Leotiomycetes</taxon>
        <taxon>Helotiales</taxon>
        <taxon>Sclerotiniaceae</taxon>
        <taxon>Botrytis</taxon>
    </lineage>
</organism>
<dbReference type="OrthoDB" id="3562383at2759"/>
<feature type="compositionally biased region" description="Basic and acidic residues" evidence="1">
    <location>
        <begin position="306"/>
        <end position="315"/>
    </location>
</feature>
<feature type="region of interest" description="Disordered" evidence="1">
    <location>
        <begin position="1"/>
        <end position="147"/>
    </location>
</feature>
<evidence type="ECO:0000313" key="3">
    <source>
        <dbReference type="Proteomes" id="UP000001798"/>
    </source>
</evidence>
<gene>
    <name evidence="2" type="ORF">BCIN_13g04890</name>
</gene>
<evidence type="ECO:0000313" key="2">
    <source>
        <dbReference type="EMBL" id="ATZ56654.1"/>
    </source>
</evidence>